<dbReference type="Pfam" id="PF01490">
    <property type="entry name" value="Aa_trans"/>
    <property type="match status" value="1"/>
</dbReference>
<dbReference type="RefSeq" id="XP_011676649.1">
    <property type="nucleotide sequence ID" value="XM_011678347.2"/>
</dbReference>
<feature type="transmembrane region" description="Helical" evidence="6">
    <location>
        <begin position="453"/>
        <end position="475"/>
    </location>
</feature>
<evidence type="ECO:0000256" key="6">
    <source>
        <dbReference type="SAM" id="Phobius"/>
    </source>
</evidence>
<feature type="transmembrane region" description="Helical" evidence="6">
    <location>
        <begin position="346"/>
        <end position="367"/>
    </location>
</feature>
<evidence type="ECO:0000256" key="5">
    <source>
        <dbReference type="SAM" id="MobiDB-lite"/>
    </source>
</evidence>
<dbReference type="InterPro" id="IPR013057">
    <property type="entry name" value="AA_transpt_TM"/>
</dbReference>
<dbReference type="EnsemblMetazoa" id="XM_011678347">
    <property type="protein sequence ID" value="XP_011676649"/>
    <property type="gene ID" value="LOC587558"/>
</dbReference>
<keyword evidence="2 6" id="KW-0812">Transmembrane</keyword>
<feature type="transmembrane region" description="Helical" evidence="6">
    <location>
        <begin position="388"/>
        <end position="408"/>
    </location>
</feature>
<organism evidence="8 9">
    <name type="scientific">Strongylocentrotus purpuratus</name>
    <name type="common">Purple sea urchin</name>
    <dbReference type="NCBI Taxonomy" id="7668"/>
    <lineage>
        <taxon>Eukaryota</taxon>
        <taxon>Metazoa</taxon>
        <taxon>Echinodermata</taxon>
        <taxon>Eleutherozoa</taxon>
        <taxon>Echinozoa</taxon>
        <taxon>Echinoidea</taxon>
        <taxon>Euechinoidea</taxon>
        <taxon>Echinacea</taxon>
        <taxon>Camarodonta</taxon>
        <taxon>Echinidea</taxon>
        <taxon>Strongylocentrotidae</taxon>
        <taxon>Strongylocentrotus</taxon>
    </lineage>
</organism>
<dbReference type="GO" id="GO:0016020">
    <property type="term" value="C:membrane"/>
    <property type="evidence" value="ECO:0007669"/>
    <property type="project" value="UniProtKB-SubCell"/>
</dbReference>
<reference evidence="8" key="2">
    <citation type="submission" date="2021-01" db="UniProtKB">
        <authorList>
            <consortium name="EnsemblMetazoa"/>
        </authorList>
    </citation>
    <scope>IDENTIFICATION</scope>
</reference>
<evidence type="ECO:0000313" key="9">
    <source>
        <dbReference type="Proteomes" id="UP000007110"/>
    </source>
</evidence>
<accession>A0A7M7HNQ9</accession>
<dbReference type="PANTHER" id="PTHR22950">
    <property type="entry name" value="AMINO ACID TRANSPORTER"/>
    <property type="match status" value="1"/>
</dbReference>
<reference evidence="9" key="1">
    <citation type="submission" date="2015-02" db="EMBL/GenBank/DDBJ databases">
        <title>Genome sequencing for Strongylocentrotus purpuratus.</title>
        <authorList>
            <person name="Murali S."/>
            <person name="Liu Y."/>
            <person name="Vee V."/>
            <person name="English A."/>
            <person name="Wang M."/>
            <person name="Skinner E."/>
            <person name="Han Y."/>
            <person name="Muzny D.M."/>
            <person name="Worley K.C."/>
            <person name="Gibbs R.A."/>
        </authorList>
    </citation>
    <scope>NUCLEOTIDE SEQUENCE</scope>
</reference>
<dbReference type="GeneID" id="587558"/>
<feature type="transmembrane region" description="Helical" evidence="6">
    <location>
        <begin position="305"/>
        <end position="326"/>
    </location>
</feature>
<evidence type="ECO:0000256" key="3">
    <source>
        <dbReference type="ARBA" id="ARBA00022989"/>
    </source>
</evidence>
<feature type="compositionally biased region" description="Basic and acidic residues" evidence="5">
    <location>
        <begin position="32"/>
        <end position="47"/>
    </location>
</feature>
<evidence type="ECO:0000259" key="7">
    <source>
        <dbReference type="Pfam" id="PF01490"/>
    </source>
</evidence>
<feature type="transmembrane region" description="Helical" evidence="6">
    <location>
        <begin position="159"/>
        <end position="181"/>
    </location>
</feature>
<feature type="transmembrane region" description="Helical" evidence="6">
    <location>
        <begin position="201"/>
        <end position="216"/>
    </location>
</feature>
<sequence>MSTPEEMRAERQPFLHKSQSLKPQVDFPVDGHGNESLERGRQEEERNANLTLSTESRLFTSHSTTNGQTLMHVIKGSLGTGMLGLPFAIKECGIVLGPLLLLLIAFMAVHCMLILVRSCHNLCSRTSHVSLDYGEVAEAALKVGRIPRWLRERPGIGRIVVNVFLVITQFGFCCVYFLFIADNIHAVYEQFYPHSVPDEKVFVLMVAPMIILLVYIRNLDDFAPLSTIANVLSFVGIAILFEYMLTHFGHGSGKAPPFKLSELTFVGDVGGIAFFFGTAMYSFEGIGVVLPLENKTQHPEDFPKVLKIGMVVVAFLYIATATLGYLCFGDELADTVTIYLPDNGLYTATKLLFVGAIFISYGLQFYVPLSFVWPPIRNRIPQERYHTLAEYVFRTIIVLITMTLAIAIPQLPLFISLVGAMASSTLALIFPPVIEELTFSYHGYASKASILRLVKNAFICLFGLIGFGAGTFVSIKGIVEKL</sequence>
<feature type="region of interest" description="Disordered" evidence="5">
    <location>
        <begin position="1"/>
        <end position="48"/>
    </location>
</feature>
<dbReference type="PANTHER" id="PTHR22950:SF349">
    <property type="entry name" value="AMINO ACID TRANSPORTER TRANSMEMBRANE DOMAIN-CONTAINING PROTEIN"/>
    <property type="match status" value="1"/>
</dbReference>
<proteinExistence type="predicted"/>
<feature type="transmembrane region" description="Helical" evidence="6">
    <location>
        <begin position="95"/>
        <end position="116"/>
    </location>
</feature>
<keyword evidence="9" id="KW-1185">Reference proteome</keyword>
<protein>
    <recommendedName>
        <fullName evidence="7">Amino acid transporter transmembrane domain-containing protein</fullName>
    </recommendedName>
</protein>
<evidence type="ECO:0000256" key="2">
    <source>
        <dbReference type="ARBA" id="ARBA00022692"/>
    </source>
</evidence>
<feature type="transmembrane region" description="Helical" evidence="6">
    <location>
        <begin position="269"/>
        <end position="293"/>
    </location>
</feature>
<feature type="compositionally biased region" description="Basic and acidic residues" evidence="5">
    <location>
        <begin position="1"/>
        <end position="13"/>
    </location>
</feature>
<dbReference type="OrthoDB" id="1684102at2759"/>
<keyword evidence="3 6" id="KW-1133">Transmembrane helix</keyword>
<dbReference type="AlphaFoldDB" id="A0A7M7HNQ9"/>
<evidence type="ECO:0000256" key="1">
    <source>
        <dbReference type="ARBA" id="ARBA00004141"/>
    </source>
</evidence>
<evidence type="ECO:0000313" key="8">
    <source>
        <dbReference type="EnsemblMetazoa" id="XP_011676649"/>
    </source>
</evidence>
<name>A0A7M7HNQ9_STRPU</name>
<keyword evidence="4 6" id="KW-0472">Membrane</keyword>
<feature type="transmembrane region" description="Helical" evidence="6">
    <location>
        <begin position="228"/>
        <end position="249"/>
    </location>
</feature>
<dbReference type="Proteomes" id="UP000007110">
    <property type="component" value="Unassembled WGS sequence"/>
</dbReference>
<feature type="domain" description="Amino acid transporter transmembrane" evidence="7">
    <location>
        <begin position="62"/>
        <end position="475"/>
    </location>
</feature>
<feature type="transmembrane region" description="Helical" evidence="6">
    <location>
        <begin position="414"/>
        <end position="433"/>
    </location>
</feature>
<comment type="subcellular location">
    <subcellularLocation>
        <location evidence="1">Membrane</location>
        <topology evidence="1">Multi-pass membrane protein</topology>
    </subcellularLocation>
</comment>
<evidence type="ECO:0000256" key="4">
    <source>
        <dbReference type="ARBA" id="ARBA00023136"/>
    </source>
</evidence>